<dbReference type="Proteomes" id="UP001500956">
    <property type="component" value="Unassembled WGS sequence"/>
</dbReference>
<comment type="caution">
    <text evidence="2">The sequence shown here is derived from an EMBL/GenBank/DDBJ whole genome shotgun (WGS) entry which is preliminary data.</text>
</comment>
<dbReference type="InterPro" id="IPR024072">
    <property type="entry name" value="DHFR-like_dom_sf"/>
</dbReference>
<evidence type="ECO:0000313" key="3">
    <source>
        <dbReference type="Proteomes" id="UP001500956"/>
    </source>
</evidence>
<name>A0ABP8YBV6_9MICO</name>
<dbReference type="InterPro" id="IPR002734">
    <property type="entry name" value="RibDG_C"/>
</dbReference>
<dbReference type="PANTHER" id="PTHR38011">
    <property type="entry name" value="DIHYDROFOLATE REDUCTASE FAMILY PROTEIN (AFU_ORTHOLOGUE AFUA_8G06820)"/>
    <property type="match status" value="1"/>
</dbReference>
<dbReference type="Pfam" id="PF01872">
    <property type="entry name" value="RibD_C"/>
    <property type="match status" value="1"/>
</dbReference>
<evidence type="ECO:0000259" key="1">
    <source>
        <dbReference type="Pfam" id="PF01872"/>
    </source>
</evidence>
<keyword evidence="3" id="KW-1185">Reference proteome</keyword>
<sequence length="220" mass="22688">MSSGGPARPNDMTRIVGDISISVDGLVTGPDPGPENGLGDGGEALHAWAFGDDPVDREVLRDGTAASGAVVLGRRLFDVVDGPQGWTEELGYGAREAATPAFFVVTREPPVSPRLPFWRFVTTGLADAVTQASDVARGVAQAGGGADVVLMGGGATIGSALEAGLLDVLQLHVSPVVLGAGTPLFTGRRRHGLVQREVRVSSTAVHLVYDVHHPSSRGDP</sequence>
<evidence type="ECO:0000313" key="2">
    <source>
        <dbReference type="EMBL" id="GAA4724417.1"/>
    </source>
</evidence>
<reference evidence="3" key="1">
    <citation type="journal article" date="2019" name="Int. J. Syst. Evol. Microbiol.">
        <title>The Global Catalogue of Microorganisms (GCM) 10K type strain sequencing project: providing services to taxonomists for standard genome sequencing and annotation.</title>
        <authorList>
            <consortium name="The Broad Institute Genomics Platform"/>
            <consortium name="The Broad Institute Genome Sequencing Center for Infectious Disease"/>
            <person name="Wu L."/>
            <person name="Ma J."/>
        </authorList>
    </citation>
    <scope>NUCLEOTIDE SEQUENCE [LARGE SCALE GENOMIC DNA]</scope>
    <source>
        <strain evidence="3">JCM 18063</strain>
    </source>
</reference>
<dbReference type="Gene3D" id="3.40.430.10">
    <property type="entry name" value="Dihydrofolate Reductase, subunit A"/>
    <property type="match status" value="1"/>
</dbReference>
<dbReference type="EMBL" id="BAABID010000006">
    <property type="protein sequence ID" value="GAA4724417.1"/>
    <property type="molecule type" value="Genomic_DNA"/>
</dbReference>
<protein>
    <submittedName>
        <fullName evidence="2">Dihydrofolate reductase family protein</fullName>
    </submittedName>
</protein>
<dbReference type="InterPro" id="IPR050765">
    <property type="entry name" value="Riboflavin_Biosynth_HTPR"/>
</dbReference>
<dbReference type="SUPFAM" id="SSF53597">
    <property type="entry name" value="Dihydrofolate reductase-like"/>
    <property type="match status" value="1"/>
</dbReference>
<proteinExistence type="predicted"/>
<gene>
    <name evidence="2" type="ORF">GCM10023216_13010</name>
</gene>
<organism evidence="2 3">
    <name type="scientific">Isoptericola chiayiensis</name>
    <dbReference type="NCBI Taxonomy" id="579446"/>
    <lineage>
        <taxon>Bacteria</taxon>
        <taxon>Bacillati</taxon>
        <taxon>Actinomycetota</taxon>
        <taxon>Actinomycetes</taxon>
        <taxon>Micrococcales</taxon>
        <taxon>Promicromonosporaceae</taxon>
        <taxon>Isoptericola</taxon>
    </lineage>
</organism>
<feature type="domain" description="Bacterial bifunctional deaminase-reductase C-terminal" evidence="1">
    <location>
        <begin position="18"/>
        <end position="191"/>
    </location>
</feature>
<dbReference type="PANTHER" id="PTHR38011:SF12">
    <property type="entry name" value="BIFUNCTIONAL DEAMINASE-REDUCTASE DOMAIN PROTEIN"/>
    <property type="match status" value="1"/>
</dbReference>
<accession>A0ABP8YBV6</accession>